<sequence>MWKFITHHEFSLGIFILFFSALWMTIFLGSYNWFVVLPLGISWAGLICLFDFFERKYFSHSVIPDTIWRGRKLFIISVVSLLFCVLLDGFGVFVARLWYYPFWSLKIYLAIAPFAFGAYTLLLFILYEFAKDLVTNHRKINLGHYVKKQFYEMIMNSELVLGIIGYLLSINYALRFLANPSLSSFIINQKGEVPFSGFYIIILVFIATFFIFEYICFKQNKQTLTHDILSGNFWPIIFITIANIIAIVSIEFLNGPFQVWVFANWPYDNIRILNVPVVAMFLWPLQFPVFLSMLRALFPSKEVVW</sequence>
<evidence type="ECO:0000313" key="3">
    <source>
        <dbReference type="Proteomes" id="UP000176187"/>
    </source>
</evidence>
<feature type="transmembrane region" description="Helical" evidence="1">
    <location>
        <begin position="12"/>
        <end position="29"/>
    </location>
</feature>
<dbReference type="AlphaFoldDB" id="A0A1F6WWV5"/>
<keyword evidence="1" id="KW-0472">Membrane</keyword>
<feature type="transmembrane region" description="Helical" evidence="1">
    <location>
        <begin position="159"/>
        <end position="178"/>
    </location>
</feature>
<evidence type="ECO:0008006" key="4">
    <source>
        <dbReference type="Google" id="ProtNLM"/>
    </source>
</evidence>
<dbReference type="Proteomes" id="UP000176187">
    <property type="component" value="Unassembled WGS sequence"/>
</dbReference>
<proteinExistence type="predicted"/>
<dbReference type="STRING" id="1801774.A3A05_00515"/>
<feature type="transmembrane region" description="Helical" evidence="1">
    <location>
        <begin position="73"/>
        <end position="95"/>
    </location>
</feature>
<evidence type="ECO:0000256" key="1">
    <source>
        <dbReference type="SAM" id="Phobius"/>
    </source>
</evidence>
<name>A0A1F6WWV5_9BACT</name>
<organism evidence="2 3">
    <name type="scientific">Candidatus Nomurabacteria bacterium RIFCSPLOWO2_01_FULL_41_12</name>
    <dbReference type="NCBI Taxonomy" id="1801774"/>
    <lineage>
        <taxon>Bacteria</taxon>
        <taxon>Candidatus Nomuraibacteriota</taxon>
    </lineage>
</organism>
<feature type="transmembrane region" description="Helical" evidence="1">
    <location>
        <begin position="270"/>
        <end position="291"/>
    </location>
</feature>
<keyword evidence="1" id="KW-1133">Transmembrane helix</keyword>
<feature type="transmembrane region" description="Helical" evidence="1">
    <location>
        <begin position="198"/>
        <end position="217"/>
    </location>
</feature>
<keyword evidence="1" id="KW-0812">Transmembrane</keyword>
<gene>
    <name evidence="2" type="ORF">A3A05_00515</name>
</gene>
<protein>
    <recommendedName>
        <fullName evidence="4">Lycopene cyclase domain-containing protein</fullName>
    </recommendedName>
</protein>
<accession>A0A1F6WWV5</accession>
<evidence type="ECO:0000313" key="2">
    <source>
        <dbReference type="EMBL" id="OGI86235.1"/>
    </source>
</evidence>
<feature type="transmembrane region" description="Helical" evidence="1">
    <location>
        <begin position="35"/>
        <end position="53"/>
    </location>
</feature>
<feature type="transmembrane region" description="Helical" evidence="1">
    <location>
        <begin position="107"/>
        <end position="130"/>
    </location>
</feature>
<comment type="caution">
    <text evidence="2">The sequence shown here is derived from an EMBL/GenBank/DDBJ whole genome shotgun (WGS) entry which is preliminary data.</text>
</comment>
<dbReference type="EMBL" id="MFUY01000011">
    <property type="protein sequence ID" value="OGI86235.1"/>
    <property type="molecule type" value="Genomic_DNA"/>
</dbReference>
<feature type="transmembrane region" description="Helical" evidence="1">
    <location>
        <begin position="229"/>
        <end position="250"/>
    </location>
</feature>
<reference evidence="2 3" key="1">
    <citation type="journal article" date="2016" name="Nat. Commun.">
        <title>Thousands of microbial genomes shed light on interconnected biogeochemical processes in an aquifer system.</title>
        <authorList>
            <person name="Anantharaman K."/>
            <person name="Brown C.T."/>
            <person name="Hug L.A."/>
            <person name="Sharon I."/>
            <person name="Castelle C.J."/>
            <person name="Probst A.J."/>
            <person name="Thomas B.C."/>
            <person name="Singh A."/>
            <person name="Wilkins M.J."/>
            <person name="Karaoz U."/>
            <person name="Brodie E.L."/>
            <person name="Williams K.H."/>
            <person name="Hubbard S.S."/>
            <person name="Banfield J.F."/>
        </authorList>
    </citation>
    <scope>NUCLEOTIDE SEQUENCE [LARGE SCALE GENOMIC DNA]</scope>
</reference>